<dbReference type="RefSeq" id="WP_353947692.1">
    <property type="nucleotide sequence ID" value="NZ_CP159510.1"/>
</dbReference>
<dbReference type="EMBL" id="CP159510">
    <property type="protein sequence ID" value="XCJ16000.1"/>
    <property type="molecule type" value="Genomic_DNA"/>
</dbReference>
<accession>A0AAU8ICI1</accession>
<dbReference type="GO" id="GO:0016705">
    <property type="term" value="F:oxidoreductase activity, acting on paired donors, with incorporation or reduction of molecular oxygen"/>
    <property type="evidence" value="ECO:0007669"/>
    <property type="project" value="InterPro"/>
</dbReference>
<dbReference type="PANTHER" id="PTHR30137">
    <property type="entry name" value="LUCIFERASE-LIKE MONOOXYGENASE"/>
    <property type="match status" value="1"/>
</dbReference>
<dbReference type="InterPro" id="IPR050766">
    <property type="entry name" value="Bact_Lucif_Oxidored"/>
</dbReference>
<evidence type="ECO:0000259" key="2">
    <source>
        <dbReference type="Pfam" id="PF00296"/>
    </source>
</evidence>
<dbReference type="AlphaFoldDB" id="A0AAU8ICI1"/>
<dbReference type="Pfam" id="PF00296">
    <property type="entry name" value="Bac_luciferase"/>
    <property type="match status" value="1"/>
</dbReference>
<dbReference type="EC" id="1.-.-.-" evidence="3"/>
<evidence type="ECO:0000313" key="3">
    <source>
        <dbReference type="EMBL" id="XCJ16000.1"/>
    </source>
</evidence>
<organism evidence="3">
    <name type="scientific">Sporolactobacillus sp. Y61</name>
    <dbReference type="NCBI Taxonomy" id="3160863"/>
    <lineage>
        <taxon>Bacteria</taxon>
        <taxon>Bacillati</taxon>
        <taxon>Bacillota</taxon>
        <taxon>Bacilli</taxon>
        <taxon>Bacillales</taxon>
        <taxon>Sporolactobacillaceae</taxon>
        <taxon>Sporolactobacillus</taxon>
    </lineage>
</organism>
<dbReference type="NCBIfam" id="TIGR03558">
    <property type="entry name" value="oxido_grp_1"/>
    <property type="match status" value="1"/>
</dbReference>
<dbReference type="SUPFAM" id="SSF51679">
    <property type="entry name" value="Bacterial luciferase-like"/>
    <property type="match status" value="1"/>
</dbReference>
<protein>
    <submittedName>
        <fullName evidence="3">LLM class flavin-dependent oxidoreductase</fullName>
        <ecNumber evidence="3">1.-.-.-</ecNumber>
    </submittedName>
</protein>
<proteinExistence type="predicted"/>
<evidence type="ECO:0000256" key="1">
    <source>
        <dbReference type="ARBA" id="ARBA00007789"/>
    </source>
</evidence>
<dbReference type="FunFam" id="3.20.20.30:FF:000002">
    <property type="entry name" value="LLM class flavin-dependent oxidoreductase"/>
    <property type="match status" value="1"/>
</dbReference>
<feature type="domain" description="Luciferase-like" evidence="2">
    <location>
        <begin position="14"/>
        <end position="299"/>
    </location>
</feature>
<sequence length="332" mass="37029">MLRLSILEQAPVSEESAPEEALRNTTRLAVEAEKWGYHRIWFAEHHGSEALASSSPEVMVAHVAAKTSRIHVGSGGVLLPHYSPFKVAENFHLLENLYPGRIDLGIGRAPGGMPGATRALNDGMRWDLKDYPRKVRDLIGYLTDHLPDGHPFQSVHATPLARRLPDIYLLGSSDGSARVAAETGTPFMFAHFINPNGGAEVVRAYRSAYQPSEAFPEPKASVCIFVVCAETDQEADRQASTLRYWMVKASQGRSVPIPETSKAVHYHPAAWERDQIKENEARIIVGNPQKVRIELEKLASMYQTDEVMLITNIFDFQAKLRSFELIARAFRT</sequence>
<dbReference type="Gene3D" id="3.20.20.30">
    <property type="entry name" value="Luciferase-like domain"/>
    <property type="match status" value="1"/>
</dbReference>
<dbReference type="CDD" id="cd00347">
    <property type="entry name" value="Flavin_utilizing_monoxygenases"/>
    <property type="match status" value="1"/>
</dbReference>
<gene>
    <name evidence="3" type="ORF">ABNN70_09810</name>
</gene>
<reference evidence="3" key="1">
    <citation type="submission" date="2024-06" db="EMBL/GenBank/DDBJ databases">
        <authorList>
            <person name="Fan A."/>
            <person name="Zhang F.Y."/>
            <person name="Zhang L."/>
        </authorList>
    </citation>
    <scope>NUCLEOTIDE SEQUENCE</scope>
    <source>
        <strain evidence="3">Y61</strain>
    </source>
</reference>
<dbReference type="InterPro" id="IPR011251">
    <property type="entry name" value="Luciferase-like_dom"/>
</dbReference>
<comment type="similarity">
    <text evidence="1">To bacterial alkanal monooxygenase alpha and beta chains.</text>
</comment>
<keyword evidence="3" id="KW-0560">Oxidoreductase</keyword>
<dbReference type="GO" id="GO:0005829">
    <property type="term" value="C:cytosol"/>
    <property type="evidence" value="ECO:0007669"/>
    <property type="project" value="TreeGrafter"/>
</dbReference>
<name>A0AAU8ICI1_9BACL</name>
<dbReference type="PANTHER" id="PTHR30137:SF19">
    <property type="entry name" value="LUCIFERASE-LIKE MONOOXYGENASE"/>
    <property type="match status" value="1"/>
</dbReference>
<dbReference type="InterPro" id="IPR036661">
    <property type="entry name" value="Luciferase-like_sf"/>
</dbReference>
<dbReference type="InterPro" id="IPR019949">
    <property type="entry name" value="CmoO-like"/>
</dbReference>